<reference evidence="1" key="1">
    <citation type="submission" date="2021-02" db="EMBL/GenBank/DDBJ databases">
        <title>Natronogracilivirga saccharolytica gen. nov. sp. nov. a new anaerobic, haloalkiliphilic carbohydrate-fermenting bacterium from soda lake and proposing of Cyclonatronumiaceae fam. nov. in the phylum Balneolaeota.</title>
        <authorList>
            <person name="Zhilina T.N."/>
            <person name="Sorokin D.Y."/>
            <person name="Zavarzina D.G."/>
            <person name="Toshchakov S.V."/>
            <person name="Kublanov I.V."/>
        </authorList>
    </citation>
    <scope>NUCLEOTIDE SEQUENCE</scope>
    <source>
        <strain evidence="1">Z-1702</strain>
    </source>
</reference>
<dbReference type="Proteomes" id="UP000673975">
    <property type="component" value="Unassembled WGS sequence"/>
</dbReference>
<accession>A0A8J7RP02</accession>
<dbReference type="EMBL" id="JAFIDN010000001">
    <property type="protein sequence ID" value="MBP3191189.1"/>
    <property type="molecule type" value="Genomic_DNA"/>
</dbReference>
<dbReference type="InterPro" id="IPR007485">
    <property type="entry name" value="LPS_assembly_LptE"/>
</dbReference>
<evidence type="ECO:0000313" key="1">
    <source>
        <dbReference type="EMBL" id="MBP3191189.1"/>
    </source>
</evidence>
<comment type="caution">
    <text evidence="1">The sequence shown here is derived from an EMBL/GenBank/DDBJ whole genome shotgun (WGS) entry which is preliminary data.</text>
</comment>
<dbReference type="GO" id="GO:0043165">
    <property type="term" value="P:Gram-negative-bacterium-type cell outer membrane assembly"/>
    <property type="evidence" value="ECO:0007669"/>
    <property type="project" value="InterPro"/>
</dbReference>
<organism evidence="1 2">
    <name type="scientific">Natronogracilivirga saccharolytica</name>
    <dbReference type="NCBI Taxonomy" id="2812953"/>
    <lineage>
        <taxon>Bacteria</taxon>
        <taxon>Pseudomonadati</taxon>
        <taxon>Balneolota</taxon>
        <taxon>Balneolia</taxon>
        <taxon>Balneolales</taxon>
        <taxon>Cyclonatronaceae</taxon>
        <taxon>Natronogracilivirga</taxon>
    </lineage>
</organism>
<gene>
    <name evidence="1" type="ORF">NATSA_00790</name>
</gene>
<dbReference type="GO" id="GO:0019867">
    <property type="term" value="C:outer membrane"/>
    <property type="evidence" value="ECO:0007669"/>
    <property type="project" value="InterPro"/>
</dbReference>
<sequence length="171" mass="18991">MSFTGRVMILVLLAGGLLSGCIRYSFTGVTIPSDVRTIYIPFFSDRSGSGIGDLSDQLNDAMIDRFINQSRLQLTDSPENADVIIEGTITSYSNRPFSVAGDQRADLNRVQIGVQATYKYVGSDEPEWQKNFTGNYEYDPSEDPVDGEIEAIFEAMLRLADSMFNDAMGEW</sequence>
<dbReference type="AlphaFoldDB" id="A0A8J7RP02"/>
<name>A0A8J7RP02_9BACT</name>
<protein>
    <submittedName>
        <fullName evidence="1">LptE family protein</fullName>
    </submittedName>
</protein>
<dbReference type="Pfam" id="PF04390">
    <property type="entry name" value="LptE"/>
    <property type="match status" value="1"/>
</dbReference>
<proteinExistence type="predicted"/>
<dbReference type="PROSITE" id="PS51257">
    <property type="entry name" value="PROKAR_LIPOPROTEIN"/>
    <property type="match status" value="1"/>
</dbReference>
<keyword evidence="2" id="KW-1185">Reference proteome</keyword>
<evidence type="ECO:0000313" key="2">
    <source>
        <dbReference type="Proteomes" id="UP000673975"/>
    </source>
</evidence>